<dbReference type="EMBL" id="BCNV01000001">
    <property type="protein sequence ID" value="GAS83152.1"/>
    <property type="molecule type" value="Genomic_DNA"/>
</dbReference>
<accession>A0A100VNI5</accession>
<evidence type="ECO:0000259" key="1">
    <source>
        <dbReference type="Pfam" id="PF04326"/>
    </source>
</evidence>
<protein>
    <recommendedName>
        <fullName evidence="1">Schlafen AlbA-2 domain-containing protein</fullName>
    </recommendedName>
</protein>
<organism evidence="2 3">
    <name type="scientific">Paenibacillus amylolyticus</name>
    <dbReference type="NCBI Taxonomy" id="1451"/>
    <lineage>
        <taxon>Bacteria</taxon>
        <taxon>Bacillati</taxon>
        <taxon>Bacillota</taxon>
        <taxon>Bacilli</taxon>
        <taxon>Bacillales</taxon>
        <taxon>Paenibacillaceae</taxon>
        <taxon>Paenibacillus</taxon>
    </lineage>
</organism>
<name>A0A100VNI5_PAEAM</name>
<dbReference type="Proteomes" id="UP000069697">
    <property type="component" value="Unassembled WGS sequence"/>
</dbReference>
<feature type="domain" description="Schlafen AlbA-2" evidence="1">
    <location>
        <begin position="22"/>
        <end position="155"/>
    </location>
</feature>
<proteinExistence type="predicted"/>
<dbReference type="AlphaFoldDB" id="A0A100VNI5"/>
<dbReference type="Pfam" id="PF04326">
    <property type="entry name" value="SLFN_AlbA_2"/>
    <property type="match status" value="1"/>
</dbReference>
<comment type="caution">
    <text evidence="2">The sequence shown here is derived from an EMBL/GenBank/DDBJ whole genome shotgun (WGS) entry which is preliminary data.</text>
</comment>
<evidence type="ECO:0000313" key="2">
    <source>
        <dbReference type="EMBL" id="GAS83152.1"/>
    </source>
</evidence>
<sequence>MVKNSNELLMFEIEQLIMSKREDEYWDFKQSHHSNTANLLHDIICMANNKADRDAYIIFGVMDQTGEIIGVERDEQRRNQQELINQLKSKKFAGGVRPRVELRTLFIDKHEIDVLIIMNSMETPYYLTESYEDKKTKRCVRANHIYTRVGDTNTDIDKSADINDIEYLWKKRFGLHLSPYEKLMHKLRSKETWIGDEDQFYNRENPEFTLSLTDDSDLRNTPEFYAYTMTDSSVSYKVITANYYGTTLYSKGIVYLDGARYFTTTPDWGFIDLDDYHQDTIPYKYFINNDINYLLHNFLFQEDQHEAHIARRRFLEVILIFHDEIERVQFEDYVFNNKDIMINYIGSDINEYVLDESRPGEVAAERIKASIALKRMLEEYRELTI</sequence>
<dbReference type="InterPro" id="IPR007421">
    <property type="entry name" value="Schlafen_AlbA_2_dom"/>
</dbReference>
<reference evidence="3" key="2">
    <citation type="submission" date="2016-01" db="EMBL/GenBank/DDBJ databases">
        <title>Draft Genome Sequence of Paenibacillus amylolyticus Heshi-A3 that Was Isolated from Fermented Rice Bran with Aging Salted Mackerel, Which Was Named Heshiko as Traditional Fermented Seafood in Japan.</title>
        <authorList>
            <person name="Akuzawa S."/>
            <person name="Nakagawa J."/>
            <person name="Kanekatsu T."/>
            <person name="Kubota E."/>
            <person name="Ohtake R."/>
            <person name="Suzuki T."/>
            <person name="Kanesaki Y."/>
        </authorList>
    </citation>
    <scope>NUCLEOTIDE SEQUENCE [LARGE SCALE GENOMIC DNA]</scope>
    <source>
        <strain evidence="3">Heshi-A3</strain>
    </source>
</reference>
<dbReference type="RefSeq" id="WP_082762816.1">
    <property type="nucleotide sequence ID" value="NZ_BCNV01000001.1"/>
</dbReference>
<gene>
    <name evidence="2" type="ORF">PAHA3_3230</name>
</gene>
<evidence type="ECO:0000313" key="3">
    <source>
        <dbReference type="Proteomes" id="UP000069697"/>
    </source>
</evidence>
<dbReference type="Gene3D" id="3.30.950.30">
    <property type="entry name" value="Schlafen, AAA domain"/>
    <property type="match status" value="1"/>
</dbReference>
<reference evidence="2 3" key="1">
    <citation type="journal article" date="2016" name="Genome Announc.">
        <title>Draft Genome Sequence of Paenibacillus amylolyticus Heshi-A3, Isolated from Fermented Rice Bran in a Japanese Fermented Seafood Dish.</title>
        <authorList>
            <person name="Akuzawa S."/>
            <person name="Nagaoka J."/>
            <person name="Kanekatsu M."/>
            <person name="Kubota E."/>
            <person name="Ohtake R."/>
            <person name="Suzuki T."/>
            <person name="Kanesaki Y."/>
        </authorList>
    </citation>
    <scope>NUCLEOTIDE SEQUENCE [LARGE SCALE GENOMIC DNA]</scope>
    <source>
        <strain evidence="2 3">Heshi-A3</strain>
    </source>
</reference>
<dbReference type="InterPro" id="IPR038461">
    <property type="entry name" value="Schlafen_AlbA_2_dom_sf"/>
</dbReference>